<evidence type="ECO:0000256" key="6">
    <source>
        <dbReference type="ARBA" id="ARBA00023136"/>
    </source>
</evidence>
<sequence length="615" mass="68508">MNGQKTSFVSMYQSLGHKVRTARWALGLAWRIDKRMMLFWFAISTLLNILPAVALLLNRQILSLVSAFTETGVGTLDAVIPYIILYGIVLTAAGLSNRLNVNFLYSKMYDSYYLGMEETMMEFIQQIPLETLFDREVKDEFNAIIRRAGSLTDLLCSGCILLPNAIGVASLLIVSARVSLLISGLSLGYLLLMIWLSGKVAARLRNIEVEQLKSERKLDVIRMLPMQPGTAKEIRVYGNGSDIEKQWEKYYAEVEKSQHAYTNGLTLSGSLAGVSILLLMAGMLTLFMTGMKAGQHELSDFLMLYTMCESLTGYVGVLSEALITFDRGLFALQRQKRFMDETPTCSPRPRLESRESNPPLFEMRNVSFCYNDHTQALKNINLTIRQGEVVALVGPNGSGKSTLVSLLMGLYSPSEGQCFFKGQRYDANDCDFVRQEVGVFLQDCFLLHCTLRENIGMGFVDQMDDENAVWQAVRKGGAEKLVRKLPKGLDTLLLRDVFPEGAELSGGEKQRVGASRAYMGDQPVVIFDEPAAALDPIAEMEQFEQIRDNVHGSTAILISHRVGFARLADRVIVLSNGEIAETGTHDELMAKDGMYAAIFHSQAMWYDKLSGGERV</sequence>
<name>A0A9D1IXU3_9CLOT</name>
<dbReference type="Proteomes" id="UP000824073">
    <property type="component" value="Unassembled WGS sequence"/>
</dbReference>
<feature type="transmembrane region" description="Helical" evidence="7">
    <location>
        <begin position="78"/>
        <end position="99"/>
    </location>
</feature>
<reference evidence="10" key="1">
    <citation type="submission" date="2020-10" db="EMBL/GenBank/DDBJ databases">
        <authorList>
            <person name="Gilroy R."/>
        </authorList>
    </citation>
    <scope>NUCLEOTIDE SEQUENCE</scope>
    <source>
        <strain evidence="10">CHK191-8634</strain>
    </source>
</reference>
<dbReference type="Pfam" id="PF00005">
    <property type="entry name" value="ABC_tran"/>
    <property type="match status" value="1"/>
</dbReference>
<dbReference type="PROSITE" id="PS50929">
    <property type="entry name" value="ABC_TM1F"/>
    <property type="match status" value="1"/>
</dbReference>
<dbReference type="PANTHER" id="PTHR24221:SF646">
    <property type="entry name" value="HAEMOLYSIN SECRETION ATP-BINDING PROTEIN"/>
    <property type="match status" value="1"/>
</dbReference>
<dbReference type="GO" id="GO:0005886">
    <property type="term" value="C:plasma membrane"/>
    <property type="evidence" value="ECO:0007669"/>
    <property type="project" value="UniProtKB-SubCell"/>
</dbReference>
<keyword evidence="2 7" id="KW-0812">Transmembrane</keyword>
<feature type="transmembrane region" description="Helical" evidence="7">
    <location>
        <begin position="154"/>
        <end position="174"/>
    </location>
</feature>
<dbReference type="InterPro" id="IPR027417">
    <property type="entry name" value="P-loop_NTPase"/>
</dbReference>
<evidence type="ECO:0000256" key="7">
    <source>
        <dbReference type="SAM" id="Phobius"/>
    </source>
</evidence>
<evidence type="ECO:0000256" key="1">
    <source>
        <dbReference type="ARBA" id="ARBA00004651"/>
    </source>
</evidence>
<comment type="caution">
    <text evidence="10">The sequence shown here is derived from an EMBL/GenBank/DDBJ whole genome shotgun (WGS) entry which is preliminary data.</text>
</comment>
<keyword evidence="3" id="KW-0547">Nucleotide-binding</keyword>
<evidence type="ECO:0000256" key="3">
    <source>
        <dbReference type="ARBA" id="ARBA00022741"/>
    </source>
</evidence>
<dbReference type="InterPro" id="IPR003439">
    <property type="entry name" value="ABC_transporter-like_ATP-bd"/>
</dbReference>
<dbReference type="AlphaFoldDB" id="A0A9D1IXU3"/>
<dbReference type="SUPFAM" id="SSF52540">
    <property type="entry name" value="P-loop containing nucleoside triphosphate hydrolases"/>
    <property type="match status" value="1"/>
</dbReference>
<evidence type="ECO:0000256" key="4">
    <source>
        <dbReference type="ARBA" id="ARBA00022840"/>
    </source>
</evidence>
<dbReference type="PROSITE" id="PS50893">
    <property type="entry name" value="ABC_TRANSPORTER_2"/>
    <property type="match status" value="1"/>
</dbReference>
<dbReference type="InterPro" id="IPR011527">
    <property type="entry name" value="ABC1_TM_dom"/>
</dbReference>
<dbReference type="InterPro" id="IPR003593">
    <property type="entry name" value="AAA+_ATPase"/>
</dbReference>
<comment type="subcellular location">
    <subcellularLocation>
        <location evidence="1">Cell membrane</location>
        <topology evidence="1">Multi-pass membrane protein</topology>
    </subcellularLocation>
</comment>
<gene>
    <name evidence="10" type="ORF">IAB67_08035</name>
</gene>
<evidence type="ECO:0000313" key="10">
    <source>
        <dbReference type="EMBL" id="HIU44227.1"/>
    </source>
</evidence>
<dbReference type="InterPro" id="IPR039421">
    <property type="entry name" value="Type_1_exporter"/>
</dbReference>
<protein>
    <submittedName>
        <fullName evidence="10">ABC transporter ATP-binding protein</fullName>
    </submittedName>
</protein>
<dbReference type="GO" id="GO:0034040">
    <property type="term" value="F:ATPase-coupled lipid transmembrane transporter activity"/>
    <property type="evidence" value="ECO:0007669"/>
    <property type="project" value="TreeGrafter"/>
</dbReference>
<dbReference type="Gene3D" id="1.20.1560.10">
    <property type="entry name" value="ABC transporter type 1, transmembrane domain"/>
    <property type="match status" value="1"/>
</dbReference>
<dbReference type="SUPFAM" id="SSF90123">
    <property type="entry name" value="ABC transporter transmembrane region"/>
    <property type="match status" value="1"/>
</dbReference>
<dbReference type="SMART" id="SM00382">
    <property type="entry name" value="AAA"/>
    <property type="match status" value="1"/>
</dbReference>
<feature type="domain" description="ABC transmembrane type-1" evidence="9">
    <location>
        <begin position="161"/>
        <end position="327"/>
    </location>
</feature>
<reference evidence="10" key="2">
    <citation type="journal article" date="2021" name="PeerJ">
        <title>Extensive microbial diversity within the chicken gut microbiome revealed by metagenomics and culture.</title>
        <authorList>
            <person name="Gilroy R."/>
            <person name="Ravi A."/>
            <person name="Getino M."/>
            <person name="Pursley I."/>
            <person name="Horton D.L."/>
            <person name="Alikhan N.F."/>
            <person name="Baker D."/>
            <person name="Gharbi K."/>
            <person name="Hall N."/>
            <person name="Watson M."/>
            <person name="Adriaenssens E.M."/>
            <person name="Foster-Nyarko E."/>
            <person name="Jarju S."/>
            <person name="Secka A."/>
            <person name="Antonio M."/>
            <person name="Oren A."/>
            <person name="Chaudhuri R.R."/>
            <person name="La Ragione R."/>
            <person name="Hildebrand F."/>
            <person name="Pallen M.J."/>
        </authorList>
    </citation>
    <scope>NUCLEOTIDE SEQUENCE</scope>
    <source>
        <strain evidence="10">CHK191-8634</strain>
    </source>
</reference>
<evidence type="ECO:0000256" key="5">
    <source>
        <dbReference type="ARBA" id="ARBA00022989"/>
    </source>
</evidence>
<keyword evidence="4 10" id="KW-0067">ATP-binding</keyword>
<evidence type="ECO:0000256" key="2">
    <source>
        <dbReference type="ARBA" id="ARBA00022692"/>
    </source>
</evidence>
<proteinExistence type="predicted"/>
<dbReference type="PANTHER" id="PTHR24221">
    <property type="entry name" value="ATP-BINDING CASSETTE SUB-FAMILY B"/>
    <property type="match status" value="1"/>
</dbReference>
<evidence type="ECO:0000259" key="8">
    <source>
        <dbReference type="PROSITE" id="PS50893"/>
    </source>
</evidence>
<feature type="domain" description="ABC transporter" evidence="8">
    <location>
        <begin position="361"/>
        <end position="601"/>
    </location>
</feature>
<dbReference type="GO" id="GO:0140359">
    <property type="term" value="F:ABC-type transporter activity"/>
    <property type="evidence" value="ECO:0007669"/>
    <property type="project" value="InterPro"/>
</dbReference>
<organism evidence="10 11">
    <name type="scientific">Candidatus Ventrousia excrementavium</name>
    <dbReference type="NCBI Taxonomy" id="2840961"/>
    <lineage>
        <taxon>Bacteria</taxon>
        <taxon>Bacillati</taxon>
        <taxon>Bacillota</taxon>
        <taxon>Clostridia</taxon>
        <taxon>Eubacteriales</taxon>
        <taxon>Clostridiaceae</taxon>
        <taxon>Clostridiaceae incertae sedis</taxon>
        <taxon>Candidatus Ventrousia</taxon>
    </lineage>
</organism>
<keyword evidence="6 7" id="KW-0472">Membrane</keyword>
<keyword evidence="5 7" id="KW-1133">Transmembrane helix</keyword>
<dbReference type="EMBL" id="DVMR01000060">
    <property type="protein sequence ID" value="HIU44227.1"/>
    <property type="molecule type" value="Genomic_DNA"/>
</dbReference>
<accession>A0A9D1IXU3</accession>
<evidence type="ECO:0000259" key="9">
    <source>
        <dbReference type="PROSITE" id="PS50929"/>
    </source>
</evidence>
<evidence type="ECO:0000313" key="11">
    <source>
        <dbReference type="Proteomes" id="UP000824073"/>
    </source>
</evidence>
<dbReference type="Gene3D" id="3.40.50.300">
    <property type="entry name" value="P-loop containing nucleotide triphosphate hydrolases"/>
    <property type="match status" value="1"/>
</dbReference>
<feature type="transmembrane region" description="Helical" evidence="7">
    <location>
        <begin position="38"/>
        <end position="58"/>
    </location>
</feature>
<dbReference type="GO" id="GO:0016887">
    <property type="term" value="F:ATP hydrolysis activity"/>
    <property type="evidence" value="ECO:0007669"/>
    <property type="project" value="InterPro"/>
</dbReference>
<feature type="transmembrane region" description="Helical" evidence="7">
    <location>
        <begin position="180"/>
        <end position="198"/>
    </location>
</feature>
<dbReference type="GO" id="GO:0005524">
    <property type="term" value="F:ATP binding"/>
    <property type="evidence" value="ECO:0007669"/>
    <property type="project" value="UniProtKB-KW"/>
</dbReference>
<feature type="transmembrane region" description="Helical" evidence="7">
    <location>
        <begin position="265"/>
        <end position="291"/>
    </location>
</feature>
<dbReference type="InterPro" id="IPR036640">
    <property type="entry name" value="ABC1_TM_sf"/>
</dbReference>